<protein>
    <submittedName>
        <fullName evidence="1">Excinuclease ABC subunit A</fullName>
    </submittedName>
</protein>
<dbReference type="Gene3D" id="3.30.2310.20">
    <property type="entry name" value="RelE-like"/>
    <property type="match status" value="1"/>
</dbReference>
<accession>A0A225SVT0</accession>
<evidence type="ECO:0000313" key="2">
    <source>
        <dbReference type="Proteomes" id="UP000214747"/>
    </source>
</evidence>
<proteinExistence type="predicted"/>
<sequence length="104" mass="12355">MTLLTYVVTIPMIESFKCADTEALHEGKRIARFVNIERVALRKLRQLEIAVRLEDLRIPPQNRLELLKGRRRGQYSIRINDQWRLCFVWRDGAAFDIEIVDYHS</sequence>
<comment type="caution">
    <text evidence="1">The sequence shown here is derived from an EMBL/GenBank/DDBJ whole genome shotgun (WGS) entry which is preliminary data.</text>
</comment>
<keyword evidence="2" id="KW-1185">Reference proteome</keyword>
<dbReference type="Pfam" id="PF05015">
    <property type="entry name" value="HigB-like_toxin"/>
    <property type="match status" value="1"/>
</dbReference>
<reference evidence="1 2" key="1">
    <citation type="journal article" date="2010" name="Int. J. Syst. Evol. Microbiol.">
        <title>Reclassification of Herbaspirillum putei as a later heterotypic synonym of Herbaspirillum huttiense, with the description of H. huttiense subsp. huttiense subsp. nov. and H. huttiense subsp. putei subsp. nov., comb. nov., and description of Herbaspirillum aquaticum sp. nov.</title>
        <authorList>
            <person name="Dobritsa A.P."/>
            <person name="Reddy M.C."/>
            <person name="Samadpour M."/>
        </authorList>
    </citation>
    <scope>NUCLEOTIDE SEQUENCE [LARGE SCALE GENOMIC DNA]</scope>
    <source>
        <strain evidence="1 2">IEH 4430</strain>
    </source>
</reference>
<dbReference type="EMBL" id="NJGV01000006">
    <property type="protein sequence ID" value="OWY35332.1"/>
    <property type="molecule type" value="Genomic_DNA"/>
</dbReference>
<dbReference type="AlphaFoldDB" id="A0A225SVT0"/>
<organism evidence="1 2">
    <name type="scientific">Herbaspirillum aquaticum</name>
    <dbReference type="NCBI Taxonomy" id="568783"/>
    <lineage>
        <taxon>Bacteria</taxon>
        <taxon>Pseudomonadati</taxon>
        <taxon>Pseudomonadota</taxon>
        <taxon>Betaproteobacteria</taxon>
        <taxon>Burkholderiales</taxon>
        <taxon>Oxalobacteraceae</taxon>
        <taxon>Herbaspirillum</taxon>
    </lineage>
</organism>
<dbReference type="Proteomes" id="UP000214747">
    <property type="component" value="Unassembled WGS sequence"/>
</dbReference>
<name>A0A225SVT0_9BURK</name>
<dbReference type="InterPro" id="IPR007711">
    <property type="entry name" value="HigB-1"/>
</dbReference>
<dbReference type="InterPro" id="IPR035093">
    <property type="entry name" value="RelE/ParE_toxin_dom_sf"/>
</dbReference>
<gene>
    <name evidence="1" type="ORF">CEJ45_08655</name>
</gene>
<dbReference type="PANTHER" id="PTHR40266:SF2">
    <property type="entry name" value="TOXIN HIGB-1"/>
    <property type="match status" value="1"/>
</dbReference>
<dbReference type="SUPFAM" id="SSF143011">
    <property type="entry name" value="RelE-like"/>
    <property type="match status" value="1"/>
</dbReference>
<evidence type="ECO:0000313" key="1">
    <source>
        <dbReference type="EMBL" id="OWY35332.1"/>
    </source>
</evidence>
<dbReference type="PANTHER" id="PTHR40266">
    <property type="entry name" value="TOXIN HIGB-1"/>
    <property type="match status" value="1"/>
</dbReference>